<feature type="compositionally biased region" description="Basic and acidic residues" evidence="1">
    <location>
        <begin position="1"/>
        <end position="22"/>
    </location>
</feature>
<dbReference type="Proteomes" id="UP000299084">
    <property type="component" value="Unassembled WGS sequence"/>
</dbReference>
<feature type="compositionally biased region" description="Polar residues" evidence="1">
    <location>
        <begin position="24"/>
        <end position="33"/>
    </location>
</feature>
<dbReference type="EMBL" id="JWIN03000024">
    <property type="protein sequence ID" value="KAB1258402.1"/>
    <property type="molecule type" value="Genomic_DNA"/>
</dbReference>
<evidence type="ECO:0000313" key="2">
    <source>
        <dbReference type="EMBL" id="KAB1258402.1"/>
    </source>
</evidence>
<dbReference type="AlphaFoldDB" id="A0A5N4CHS2"/>
<accession>A0A5N4CHS2</accession>
<comment type="caution">
    <text evidence="2">The sequence shown here is derived from an EMBL/GenBank/DDBJ whole genome shotgun (WGS) entry which is preliminary data.</text>
</comment>
<feature type="compositionally biased region" description="Basic residues" evidence="1">
    <location>
        <begin position="62"/>
        <end position="74"/>
    </location>
</feature>
<evidence type="ECO:0000256" key="1">
    <source>
        <dbReference type="SAM" id="MobiDB-lite"/>
    </source>
</evidence>
<gene>
    <name evidence="2" type="ORF">Cadr_000028533</name>
</gene>
<keyword evidence="3" id="KW-1185">Reference proteome</keyword>
<name>A0A5N4CHS2_CAMDR</name>
<feature type="region of interest" description="Disordered" evidence="1">
    <location>
        <begin position="1"/>
        <end position="74"/>
    </location>
</feature>
<organism evidence="2 3">
    <name type="scientific">Camelus dromedarius</name>
    <name type="common">Dromedary</name>
    <name type="synonym">Arabian camel</name>
    <dbReference type="NCBI Taxonomy" id="9838"/>
    <lineage>
        <taxon>Eukaryota</taxon>
        <taxon>Metazoa</taxon>
        <taxon>Chordata</taxon>
        <taxon>Craniata</taxon>
        <taxon>Vertebrata</taxon>
        <taxon>Euteleostomi</taxon>
        <taxon>Mammalia</taxon>
        <taxon>Eutheria</taxon>
        <taxon>Laurasiatheria</taxon>
        <taxon>Artiodactyla</taxon>
        <taxon>Tylopoda</taxon>
        <taxon>Camelidae</taxon>
        <taxon>Camelus</taxon>
    </lineage>
</organism>
<proteinExistence type="predicted"/>
<sequence>MEKEKGEHVEDSQDRSESERNGNRNKQMTTIQREPQRKHGEENGFCEKFCVESAAPENKIRGNTKQRKKKNREM</sequence>
<reference evidence="2 3" key="1">
    <citation type="journal article" date="2019" name="Mol. Ecol. Resour.">
        <title>Improving Illumina assemblies with Hi-C and long reads: an example with the North African dromedary.</title>
        <authorList>
            <person name="Elbers J.P."/>
            <person name="Rogers M.F."/>
            <person name="Perelman P.L."/>
            <person name="Proskuryakova A.A."/>
            <person name="Serdyukova N.A."/>
            <person name="Johnson W.E."/>
            <person name="Horin P."/>
            <person name="Corander J."/>
            <person name="Murphy D."/>
            <person name="Burger P.A."/>
        </authorList>
    </citation>
    <scope>NUCLEOTIDE SEQUENCE [LARGE SCALE GENOMIC DNA]</scope>
    <source>
        <strain evidence="2">Drom800</strain>
        <tissue evidence="2">Blood</tissue>
    </source>
</reference>
<protein>
    <submittedName>
        <fullName evidence="2">Uncharacterized protein</fullName>
    </submittedName>
</protein>
<evidence type="ECO:0000313" key="3">
    <source>
        <dbReference type="Proteomes" id="UP000299084"/>
    </source>
</evidence>